<dbReference type="Pfam" id="PF03171">
    <property type="entry name" value="2OG-FeII_Oxy"/>
    <property type="match status" value="1"/>
</dbReference>
<evidence type="ECO:0000259" key="4">
    <source>
        <dbReference type="PROSITE" id="PS51471"/>
    </source>
</evidence>
<accession>A0A1R3G887</accession>
<dbReference type="OrthoDB" id="288590at2759"/>
<dbReference type="PANTHER" id="PTHR47990">
    <property type="entry name" value="2-OXOGLUTARATE (2OG) AND FE(II)-DEPENDENT OXYGENASE SUPERFAMILY PROTEIN-RELATED"/>
    <property type="match status" value="1"/>
</dbReference>
<dbReference type="SUPFAM" id="SSF51197">
    <property type="entry name" value="Clavaminate synthase-like"/>
    <property type="match status" value="1"/>
</dbReference>
<dbReference type="GO" id="GO:0051213">
    <property type="term" value="F:dioxygenase activity"/>
    <property type="evidence" value="ECO:0007669"/>
    <property type="project" value="UniProtKB-KW"/>
</dbReference>
<evidence type="ECO:0000256" key="3">
    <source>
        <dbReference type="RuleBase" id="RU003682"/>
    </source>
</evidence>
<reference evidence="5 6" key="1">
    <citation type="submission" date="2013-09" db="EMBL/GenBank/DDBJ databases">
        <title>Corchorus capsularis genome sequencing.</title>
        <authorList>
            <person name="Alam M."/>
            <person name="Haque M.S."/>
            <person name="Islam M.S."/>
            <person name="Emdad E.M."/>
            <person name="Islam M.M."/>
            <person name="Ahmed B."/>
            <person name="Halim A."/>
            <person name="Hossen Q.M.M."/>
            <person name="Hossain M.Z."/>
            <person name="Ahmed R."/>
            <person name="Khan M.M."/>
            <person name="Islam R."/>
            <person name="Rashid M.M."/>
            <person name="Khan S.A."/>
            <person name="Rahman M.S."/>
            <person name="Alam M."/>
        </authorList>
    </citation>
    <scope>NUCLEOTIDE SEQUENCE [LARGE SCALE GENOMIC DNA]</scope>
    <source>
        <strain evidence="6">cv. CVL-1</strain>
        <tissue evidence="5">Whole seedling</tissue>
    </source>
</reference>
<dbReference type="InterPro" id="IPR050231">
    <property type="entry name" value="Iron_ascorbate_oxido_reductase"/>
</dbReference>
<dbReference type="GO" id="GO:0046872">
    <property type="term" value="F:metal ion binding"/>
    <property type="evidence" value="ECO:0007669"/>
    <property type="project" value="UniProtKB-KW"/>
</dbReference>
<dbReference type="Gene3D" id="2.60.120.330">
    <property type="entry name" value="B-lactam Antibiotic, Isopenicillin N Synthase, Chain"/>
    <property type="match status" value="1"/>
</dbReference>
<proteinExistence type="inferred from homology"/>
<dbReference type="InterPro" id="IPR026992">
    <property type="entry name" value="DIOX_N"/>
</dbReference>
<dbReference type="AlphaFoldDB" id="A0A1R3G887"/>
<evidence type="ECO:0000313" key="5">
    <source>
        <dbReference type="EMBL" id="OMO54230.1"/>
    </source>
</evidence>
<protein>
    <submittedName>
        <fullName evidence="5">Oxoglutarate/iron-dependent dioxygenase</fullName>
    </submittedName>
</protein>
<evidence type="ECO:0000313" key="6">
    <source>
        <dbReference type="Proteomes" id="UP000188268"/>
    </source>
</evidence>
<dbReference type="STRING" id="210143.A0A1R3G887"/>
<keyword evidence="1 3" id="KW-0479">Metal-binding</keyword>
<dbReference type="InterPro" id="IPR027443">
    <property type="entry name" value="IPNS-like_sf"/>
</dbReference>
<dbReference type="OMA" id="INRSDTH"/>
<feature type="domain" description="Fe2OG dioxygenase" evidence="4">
    <location>
        <begin position="161"/>
        <end position="263"/>
    </location>
</feature>
<dbReference type="InterPro" id="IPR044861">
    <property type="entry name" value="IPNS-like_FE2OG_OXY"/>
</dbReference>
<keyword evidence="5" id="KW-0223">Dioxygenase</keyword>
<comment type="caution">
    <text evidence="5">The sequence shown here is derived from an EMBL/GenBank/DDBJ whole genome shotgun (WGS) entry which is preliminary data.</text>
</comment>
<gene>
    <name evidence="5" type="ORF">CCACVL1_27961</name>
</gene>
<dbReference type="Proteomes" id="UP000188268">
    <property type="component" value="Unassembled WGS sequence"/>
</dbReference>
<dbReference type="Pfam" id="PF14226">
    <property type="entry name" value="DIOX_N"/>
    <property type="match status" value="1"/>
</dbReference>
<dbReference type="InterPro" id="IPR005123">
    <property type="entry name" value="Oxoglu/Fe-dep_dioxygenase_dom"/>
</dbReference>
<evidence type="ECO:0000256" key="1">
    <source>
        <dbReference type="ARBA" id="ARBA00022723"/>
    </source>
</evidence>
<keyword evidence="2 3" id="KW-0408">Iron</keyword>
<dbReference type="PROSITE" id="PS51471">
    <property type="entry name" value="FE2OG_OXY"/>
    <property type="match status" value="1"/>
</dbReference>
<organism evidence="5 6">
    <name type="scientific">Corchorus capsularis</name>
    <name type="common">Jute</name>
    <dbReference type="NCBI Taxonomy" id="210143"/>
    <lineage>
        <taxon>Eukaryota</taxon>
        <taxon>Viridiplantae</taxon>
        <taxon>Streptophyta</taxon>
        <taxon>Embryophyta</taxon>
        <taxon>Tracheophyta</taxon>
        <taxon>Spermatophyta</taxon>
        <taxon>Magnoliopsida</taxon>
        <taxon>eudicotyledons</taxon>
        <taxon>Gunneridae</taxon>
        <taxon>Pentapetalae</taxon>
        <taxon>rosids</taxon>
        <taxon>malvids</taxon>
        <taxon>Malvales</taxon>
        <taxon>Malvaceae</taxon>
        <taxon>Grewioideae</taxon>
        <taxon>Apeibeae</taxon>
        <taxon>Corchorus</taxon>
    </lineage>
</organism>
<comment type="similarity">
    <text evidence="3">Belongs to the iron/ascorbate-dependent oxidoreductase family.</text>
</comment>
<dbReference type="Gramene" id="OMO54230">
    <property type="protein sequence ID" value="OMO54230"/>
    <property type="gene ID" value="CCACVL1_27961"/>
</dbReference>
<dbReference type="EMBL" id="AWWV01015006">
    <property type="protein sequence ID" value="OMO54230.1"/>
    <property type="molecule type" value="Genomic_DNA"/>
</dbReference>
<keyword evidence="6" id="KW-1185">Reference proteome</keyword>
<keyword evidence="3" id="KW-0560">Oxidoreductase</keyword>
<evidence type="ECO:0000256" key="2">
    <source>
        <dbReference type="ARBA" id="ARBA00023004"/>
    </source>
</evidence>
<sequence length="390" mass="44504">MSSESWVRLPVIDFSKQDLKPGTPEWDVLKVQVREALAKYGCFEASLDRLTEVGKPFIGAMEEIFDLPLETKKLCVSESIFGGYKMAPMNESFQIENWNVAEEYIQQSLTNILWPQGNPSFSKTLHCFTELASELDKTIRTMILESFGLDHKYVKEHMDLITYKVRLMKYEGQPQSNNDAPNLAPHYDTGLLAFLYQNGVSGLEIQNNDGEWIKVKFSPDSFIVIIGESLSVLLNGRLPCPYHRVIGNDKTRPRVTITKVVHGETRVRRCLSELERQHNGFLLFERVEDFITGDSPEEHPAIRDKSRKQSISAIFIFTYEAHDCGSISINLQMIDLVQDPVIQSTKWFLMHGFPIKEQSVIHCSSVCANLPRVDFNNLMGTREVVHREAA</sequence>
<name>A0A1R3G887_COCAP</name>